<reference evidence="1" key="1">
    <citation type="submission" date="2022-08" db="EMBL/GenBank/DDBJ databases">
        <title>Genome Sequence of the sulphate-reducing bacterium, Pseudodesulfovibrio portus JCM14722.</title>
        <authorList>
            <person name="Kondo R."/>
            <person name="Kataoka T."/>
        </authorList>
    </citation>
    <scope>NUCLEOTIDE SEQUENCE</scope>
    <source>
        <strain evidence="1">JCM 14722</strain>
    </source>
</reference>
<proteinExistence type="predicted"/>
<evidence type="ECO:0000313" key="1">
    <source>
        <dbReference type="EMBL" id="BDQ35405.1"/>
    </source>
</evidence>
<dbReference type="Pfam" id="PF04456">
    <property type="entry name" value="DUF503"/>
    <property type="match status" value="1"/>
</dbReference>
<dbReference type="Gene3D" id="3.30.70.1120">
    <property type="entry name" value="TT1725-like"/>
    <property type="match status" value="1"/>
</dbReference>
<dbReference type="InterPro" id="IPR007546">
    <property type="entry name" value="DUF503"/>
</dbReference>
<evidence type="ECO:0008006" key="3">
    <source>
        <dbReference type="Google" id="ProtNLM"/>
    </source>
</evidence>
<dbReference type="Proteomes" id="UP001061361">
    <property type="component" value="Chromosome"/>
</dbReference>
<dbReference type="InterPro" id="IPR036746">
    <property type="entry name" value="TT1725-like_sf"/>
</dbReference>
<organism evidence="1 2">
    <name type="scientific">Pseudodesulfovibrio portus</name>
    <dbReference type="NCBI Taxonomy" id="231439"/>
    <lineage>
        <taxon>Bacteria</taxon>
        <taxon>Pseudomonadati</taxon>
        <taxon>Thermodesulfobacteriota</taxon>
        <taxon>Desulfovibrionia</taxon>
        <taxon>Desulfovibrionales</taxon>
        <taxon>Desulfovibrionaceae</taxon>
    </lineage>
</organism>
<gene>
    <name evidence="1" type="ORF">JCM14722_29470</name>
</gene>
<accession>A0ABM8AVB3</accession>
<name>A0ABM8AVB3_9BACT</name>
<evidence type="ECO:0000313" key="2">
    <source>
        <dbReference type="Proteomes" id="UP001061361"/>
    </source>
</evidence>
<keyword evidence="2" id="KW-1185">Reference proteome</keyword>
<dbReference type="EMBL" id="AP026708">
    <property type="protein sequence ID" value="BDQ35405.1"/>
    <property type="molecule type" value="Genomic_DNA"/>
</dbReference>
<dbReference type="PANTHER" id="PTHR36441">
    <property type="entry name" value="HYPOTHETICAL CYTOSOLIC PROTEIN"/>
    <property type="match status" value="1"/>
</dbReference>
<dbReference type="SUPFAM" id="SSF103007">
    <property type="entry name" value="Hypothetical protein TT1725"/>
    <property type="match status" value="1"/>
</dbReference>
<sequence>MYNGPPVFIYDDMIIGVLTLEFRLHGNRSLKGKRKVALSLKQKLRNKFNVAVAEIEAMDVHDKLVLGVVTTANETTRVESRLAKALAMIEAISPAELTRCNTEIFSDTE</sequence>
<protein>
    <recommendedName>
        <fullName evidence="3">DUF503 domain-containing protein</fullName>
    </recommendedName>
</protein>
<dbReference type="PANTHER" id="PTHR36441:SF1">
    <property type="entry name" value="DUF503 DOMAIN-CONTAINING PROTEIN"/>
    <property type="match status" value="1"/>
</dbReference>